<sequence length="191" mass="21912">MRSCCRWHLFLPLVLLLYRPSHSRRDDDEEERPRFAQPLGNQTVVKGRNTTFCCVIDNVGKYKVAWAHEGRQMVLVVDDVVATKIPRFGTTHSHDRTVWRLHVHNVQESDQGYYMCQLNTEPMMKQRGLLHVLVPPEISDEASSPSRLQVVEHSEAILLCAGQGKPPPNISWRREDDAPIHVNKSLRGQNS</sequence>
<keyword evidence="1" id="KW-0677">Repeat</keyword>
<evidence type="ECO:0000256" key="4">
    <source>
        <dbReference type="SAM" id="MobiDB-lite"/>
    </source>
</evidence>
<dbReference type="Proteomes" id="UP000677054">
    <property type="component" value="Unassembled WGS sequence"/>
</dbReference>
<dbReference type="Pfam" id="PF07679">
    <property type="entry name" value="I-set"/>
    <property type="match status" value="1"/>
</dbReference>
<evidence type="ECO:0000313" key="7">
    <source>
        <dbReference type="EMBL" id="CAD7254338.1"/>
    </source>
</evidence>
<gene>
    <name evidence="7" type="ORF">DSTB1V02_LOCUS14084</name>
</gene>
<reference evidence="7" key="1">
    <citation type="submission" date="2020-11" db="EMBL/GenBank/DDBJ databases">
        <authorList>
            <person name="Tran Van P."/>
        </authorList>
    </citation>
    <scope>NUCLEOTIDE SEQUENCE</scope>
</reference>
<feature type="chain" id="PRO_5036402881" description="Ig-like domain-containing protein" evidence="5">
    <location>
        <begin position="24"/>
        <end position="191"/>
    </location>
</feature>
<protein>
    <recommendedName>
        <fullName evidence="6">Ig-like domain-containing protein</fullName>
    </recommendedName>
</protein>
<dbReference type="SMART" id="SM00409">
    <property type="entry name" value="IG"/>
    <property type="match status" value="1"/>
</dbReference>
<organism evidence="7">
    <name type="scientific">Darwinula stevensoni</name>
    <dbReference type="NCBI Taxonomy" id="69355"/>
    <lineage>
        <taxon>Eukaryota</taxon>
        <taxon>Metazoa</taxon>
        <taxon>Ecdysozoa</taxon>
        <taxon>Arthropoda</taxon>
        <taxon>Crustacea</taxon>
        <taxon>Oligostraca</taxon>
        <taxon>Ostracoda</taxon>
        <taxon>Podocopa</taxon>
        <taxon>Podocopida</taxon>
        <taxon>Darwinulocopina</taxon>
        <taxon>Darwinuloidea</taxon>
        <taxon>Darwinulidae</taxon>
        <taxon>Darwinula</taxon>
    </lineage>
</organism>
<dbReference type="PANTHER" id="PTHR12231:SF247">
    <property type="entry name" value="DPR-INTERACTING PROTEIN DELTA, ISOFORM D"/>
    <property type="match status" value="1"/>
</dbReference>
<accession>A0A7R9AHC4</accession>
<dbReference type="InterPro" id="IPR013098">
    <property type="entry name" value="Ig_I-set"/>
</dbReference>
<feature type="non-terminal residue" evidence="7">
    <location>
        <position position="1"/>
    </location>
</feature>
<feature type="domain" description="Ig-like" evidence="6">
    <location>
        <begin position="136"/>
        <end position="191"/>
    </location>
</feature>
<name>A0A7R9AHC4_9CRUS</name>
<feature type="domain" description="Ig-like" evidence="6">
    <location>
        <begin position="33"/>
        <end position="119"/>
    </location>
</feature>
<evidence type="ECO:0000256" key="5">
    <source>
        <dbReference type="SAM" id="SignalP"/>
    </source>
</evidence>
<keyword evidence="2" id="KW-1015">Disulfide bond</keyword>
<evidence type="ECO:0000259" key="6">
    <source>
        <dbReference type="PROSITE" id="PS50835"/>
    </source>
</evidence>
<dbReference type="InterPro" id="IPR003599">
    <property type="entry name" value="Ig_sub"/>
</dbReference>
<dbReference type="OrthoDB" id="10012075at2759"/>
<evidence type="ECO:0000313" key="8">
    <source>
        <dbReference type="Proteomes" id="UP000677054"/>
    </source>
</evidence>
<keyword evidence="5" id="KW-0732">Signal</keyword>
<dbReference type="InterPro" id="IPR007110">
    <property type="entry name" value="Ig-like_dom"/>
</dbReference>
<evidence type="ECO:0000256" key="3">
    <source>
        <dbReference type="ARBA" id="ARBA00023319"/>
    </source>
</evidence>
<dbReference type="PANTHER" id="PTHR12231">
    <property type="entry name" value="CTX-RELATED TYPE I TRANSMEMBRANE PROTEIN"/>
    <property type="match status" value="1"/>
</dbReference>
<dbReference type="InterPro" id="IPR013783">
    <property type="entry name" value="Ig-like_fold"/>
</dbReference>
<feature type="signal peptide" evidence="5">
    <location>
        <begin position="1"/>
        <end position="23"/>
    </location>
</feature>
<dbReference type="InterPro" id="IPR036179">
    <property type="entry name" value="Ig-like_dom_sf"/>
</dbReference>
<feature type="region of interest" description="Disordered" evidence="4">
    <location>
        <begin position="164"/>
        <end position="191"/>
    </location>
</feature>
<proteinExistence type="predicted"/>
<dbReference type="SUPFAM" id="SSF48726">
    <property type="entry name" value="Immunoglobulin"/>
    <property type="match status" value="2"/>
</dbReference>
<dbReference type="Gene3D" id="2.60.40.10">
    <property type="entry name" value="Immunoglobulins"/>
    <property type="match status" value="2"/>
</dbReference>
<dbReference type="EMBL" id="LR908636">
    <property type="protein sequence ID" value="CAD7254338.1"/>
    <property type="molecule type" value="Genomic_DNA"/>
</dbReference>
<keyword evidence="3" id="KW-0393">Immunoglobulin domain</keyword>
<keyword evidence="8" id="KW-1185">Reference proteome</keyword>
<dbReference type="GO" id="GO:0043005">
    <property type="term" value="C:neuron projection"/>
    <property type="evidence" value="ECO:0007669"/>
    <property type="project" value="TreeGrafter"/>
</dbReference>
<evidence type="ECO:0000256" key="2">
    <source>
        <dbReference type="ARBA" id="ARBA00023157"/>
    </source>
</evidence>
<dbReference type="InterPro" id="IPR051170">
    <property type="entry name" value="Neural/epithelial_adhesion"/>
</dbReference>
<dbReference type="PROSITE" id="PS50835">
    <property type="entry name" value="IG_LIKE"/>
    <property type="match status" value="2"/>
</dbReference>
<dbReference type="EMBL" id="CAJPEV010009118">
    <property type="protein sequence ID" value="CAG0905551.1"/>
    <property type="molecule type" value="Genomic_DNA"/>
</dbReference>
<dbReference type="AlphaFoldDB" id="A0A7R9AHC4"/>
<evidence type="ECO:0000256" key="1">
    <source>
        <dbReference type="ARBA" id="ARBA00022737"/>
    </source>
</evidence>